<protein>
    <submittedName>
        <fullName evidence="8">Polyprenyl synthetase family protein</fullName>
    </submittedName>
</protein>
<gene>
    <name evidence="8" type="ORF">DVT68_16425</name>
</gene>
<dbReference type="GO" id="GO:0008654">
    <property type="term" value="P:phospholipid biosynthetic process"/>
    <property type="evidence" value="ECO:0007669"/>
    <property type="project" value="UniProtKB-ARBA"/>
</dbReference>
<name>A0A370K3U3_9GAMM</name>
<dbReference type="AlphaFoldDB" id="A0A370K3U3"/>
<dbReference type="Proteomes" id="UP000254711">
    <property type="component" value="Unassembled WGS sequence"/>
</dbReference>
<dbReference type="NCBIfam" id="NF045485">
    <property type="entry name" value="FPPsyn"/>
    <property type="match status" value="1"/>
</dbReference>
<comment type="similarity">
    <text evidence="2 7">Belongs to the FPP/GGPP synthase family.</text>
</comment>
<evidence type="ECO:0000256" key="7">
    <source>
        <dbReference type="RuleBase" id="RU004466"/>
    </source>
</evidence>
<dbReference type="EMBL" id="QQSY01000005">
    <property type="protein sequence ID" value="RDI97343.1"/>
    <property type="molecule type" value="Genomic_DNA"/>
</dbReference>
<evidence type="ECO:0000256" key="1">
    <source>
        <dbReference type="ARBA" id="ARBA00001946"/>
    </source>
</evidence>
<accession>A0A370K3U3</accession>
<proteinExistence type="inferred from homology"/>
<dbReference type="SUPFAM" id="SSF48576">
    <property type="entry name" value="Terpenoid synthases"/>
    <property type="match status" value="1"/>
</dbReference>
<keyword evidence="6" id="KW-0414">Isoprene biosynthesis</keyword>
<comment type="caution">
    <text evidence="8">The sequence shown here is derived from an EMBL/GenBank/DDBJ whole genome shotgun (WGS) entry which is preliminary data.</text>
</comment>
<evidence type="ECO:0000313" key="9">
    <source>
        <dbReference type="Proteomes" id="UP000254711"/>
    </source>
</evidence>
<dbReference type="PROSITE" id="PS00723">
    <property type="entry name" value="POLYPRENYL_SYNTHASE_1"/>
    <property type="match status" value="1"/>
</dbReference>
<dbReference type="GO" id="GO:0004659">
    <property type="term" value="F:prenyltransferase activity"/>
    <property type="evidence" value="ECO:0007669"/>
    <property type="project" value="InterPro"/>
</dbReference>
<keyword evidence="3 7" id="KW-0808">Transferase</keyword>
<evidence type="ECO:0000256" key="6">
    <source>
        <dbReference type="ARBA" id="ARBA00023229"/>
    </source>
</evidence>
<evidence type="ECO:0000256" key="4">
    <source>
        <dbReference type="ARBA" id="ARBA00022723"/>
    </source>
</evidence>
<dbReference type="GO" id="GO:0046872">
    <property type="term" value="F:metal ion binding"/>
    <property type="evidence" value="ECO:0007669"/>
    <property type="project" value="UniProtKB-KW"/>
</dbReference>
<reference evidence="8 9" key="1">
    <citation type="submission" date="2018-07" db="EMBL/GenBank/DDBJ databases">
        <title>Dyella solisilvae sp. nov., isolated from the pine and broad-leaved mixed forest soil.</title>
        <authorList>
            <person name="Gao Z."/>
            <person name="Qiu L."/>
        </authorList>
    </citation>
    <scope>NUCLEOTIDE SEQUENCE [LARGE SCALE GENOMIC DNA]</scope>
    <source>
        <strain evidence="8 9">DHG54</strain>
    </source>
</reference>
<dbReference type="PROSITE" id="PS00444">
    <property type="entry name" value="POLYPRENYL_SYNTHASE_2"/>
    <property type="match status" value="1"/>
</dbReference>
<evidence type="ECO:0000256" key="3">
    <source>
        <dbReference type="ARBA" id="ARBA00022679"/>
    </source>
</evidence>
<keyword evidence="5" id="KW-0460">Magnesium</keyword>
<keyword evidence="4" id="KW-0479">Metal-binding</keyword>
<dbReference type="SFLD" id="SFLDS00005">
    <property type="entry name" value="Isoprenoid_Synthase_Type_I"/>
    <property type="match status" value="1"/>
</dbReference>
<dbReference type="OrthoDB" id="9805316at2"/>
<dbReference type="InterPro" id="IPR053378">
    <property type="entry name" value="Prenyl_diphosphate_synthase"/>
</dbReference>
<evidence type="ECO:0000313" key="8">
    <source>
        <dbReference type="EMBL" id="RDI97343.1"/>
    </source>
</evidence>
<dbReference type="InterPro" id="IPR008949">
    <property type="entry name" value="Isoprenoid_synthase_dom_sf"/>
</dbReference>
<sequence>MSEAVQFWPDPPTTGAEPLQAWMPRILQRVECALGALLPSVEVFPCALHEAMRYATLGGGKRLRALLCHAAGELVDADPRLLDGAASAIEMIHAYSLVHDDLPAMDNDLLRRGQPTVHVRYGEATAILVGDGLQAQAFVVIGELSGSAEQKLALLHELAHASSSLGMVGGQAIDLASVGLSLPREELERMHRMKTGALLRAAVLMGAHCGVSPIEPGLHHALDDYQRALGLAFQVVDDVLDVTTDAATLGKTPGKDAQDHKPTYVSLLGLDAARALAGQLGERARDALAPLGARAAHLHGLADMVVHRVY</sequence>
<dbReference type="Gene3D" id="1.10.600.10">
    <property type="entry name" value="Farnesyl Diphosphate Synthase"/>
    <property type="match status" value="1"/>
</dbReference>
<dbReference type="RefSeq" id="WP_114826189.1">
    <property type="nucleotide sequence ID" value="NZ_QQSY01000005.1"/>
</dbReference>
<dbReference type="InterPro" id="IPR000092">
    <property type="entry name" value="Polyprenyl_synt"/>
</dbReference>
<evidence type="ECO:0000256" key="5">
    <source>
        <dbReference type="ARBA" id="ARBA00022842"/>
    </source>
</evidence>
<dbReference type="SFLD" id="SFLDG01017">
    <property type="entry name" value="Polyprenyl_Transferase_Like"/>
    <property type="match status" value="1"/>
</dbReference>
<keyword evidence="9" id="KW-1185">Reference proteome</keyword>
<dbReference type="InterPro" id="IPR033749">
    <property type="entry name" value="Polyprenyl_synt_CS"/>
</dbReference>
<dbReference type="GO" id="GO:0016114">
    <property type="term" value="P:terpenoid biosynthetic process"/>
    <property type="evidence" value="ECO:0007669"/>
    <property type="project" value="UniProtKB-ARBA"/>
</dbReference>
<dbReference type="PANTHER" id="PTHR43281:SF1">
    <property type="entry name" value="FARNESYL DIPHOSPHATE SYNTHASE"/>
    <property type="match status" value="1"/>
</dbReference>
<evidence type="ECO:0000256" key="2">
    <source>
        <dbReference type="ARBA" id="ARBA00006706"/>
    </source>
</evidence>
<dbReference type="CDD" id="cd00685">
    <property type="entry name" value="Trans_IPPS_HT"/>
    <property type="match status" value="1"/>
</dbReference>
<comment type="cofactor">
    <cofactor evidence="1">
        <name>Mg(2+)</name>
        <dbReference type="ChEBI" id="CHEBI:18420"/>
    </cofactor>
</comment>
<dbReference type="PANTHER" id="PTHR43281">
    <property type="entry name" value="FARNESYL DIPHOSPHATE SYNTHASE"/>
    <property type="match status" value="1"/>
</dbReference>
<dbReference type="GO" id="GO:0005737">
    <property type="term" value="C:cytoplasm"/>
    <property type="evidence" value="ECO:0007669"/>
    <property type="project" value="UniProtKB-ARBA"/>
</dbReference>
<organism evidence="8 9">
    <name type="scientific">Dyella solisilvae</name>
    <dbReference type="NCBI Taxonomy" id="1920168"/>
    <lineage>
        <taxon>Bacteria</taxon>
        <taxon>Pseudomonadati</taxon>
        <taxon>Pseudomonadota</taxon>
        <taxon>Gammaproteobacteria</taxon>
        <taxon>Lysobacterales</taxon>
        <taxon>Rhodanobacteraceae</taxon>
        <taxon>Dyella</taxon>
    </lineage>
</organism>
<dbReference type="FunFam" id="1.10.600.10:FF:000001">
    <property type="entry name" value="Geranylgeranyl diphosphate synthase"/>
    <property type="match status" value="1"/>
</dbReference>
<dbReference type="Pfam" id="PF00348">
    <property type="entry name" value="polyprenyl_synt"/>
    <property type="match status" value="1"/>
</dbReference>